<feature type="domain" description="C2H2-type" evidence="8">
    <location>
        <begin position="119"/>
        <end position="137"/>
    </location>
</feature>
<dbReference type="AlphaFoldDB" id="A0A4Y2AY88"/>
<accession>A0A4Y2AY88</accession>
<evidence type="ECO:0000256" key="1">
    <source>
        <dbReference type="ARBA" id="ARBA00004123"/>
    </source>
</evidence>
<evidence type="ECO:0000259" key="8">
    <source>
        <dbReference type="PROSITE" id="PS50157"/>
    </source>
</evidence>
<evidence type="ECO:0000256" key="3">
    <source>
        <dbReference type="ARBA" id="ARBA00022737"/>
    </source>
</evidence>
<dbReference type="OrthoDB" id="3437960at2759"/>
<keyword evidence="3" id="KW-0677">Repeat</keyword>
<dbReference type="GO" id="GO:0005634">
    <property type="term" value="C:nucleus"/>
    <property type="evidence" value="ECO:0007669"/>
    <property type="project" value="UniProtKB-SubCell"/>
</dbReference>
<dbReference type="PANTHER" id="PTHR16515">
    <property type="entry name" value="PR DOMAIN ZINC FINGER PROTEIN"/>
    <property type="match status" value="1"/>
</dbReference>
<dbReference type="PANTHER" id="PTHR16515:SF66">
    <property type="entry name" value="C2H2-TYPE DOMAIN-CONTAINING PROTEIN"/>
    <property type="match status" value="1"/>
</dbReference>
<dbReference type="Gene3D" id="3.30.160.60">
    <property type="entry name" value="Classic Zinc Finger"/>
    <property type="match status" value="2"/>
</dbReference>
<dbReference type="InterPro" id="IPR036236">
    <property type="entry name" value="Znf_C2H2_sf"/>
</dbReference>
<evidence type="ECO:0000256" key="7">
    <source>
        <dbReference type="PROSITE-ProRule" id="PRU00042"/>
    </source>
</evidence>
<name>A0A4Y2AY88_ARAVE</name>
<evidence type="ECO:0000256" key="5">
    <source>
        <dbReference type="ARBA" id="ARBA00022833"/>
    </source>
</evidence>
<dbReference type="Proteomes" id="UP000499080">
    <property type="component" value="Unassembled WGS sequence"/>
</dbReference>
<keyword evidence="5" id="KW-0862">Zinc</keyword>
<organism evidence="9 10">
    <name type="scientific">Araneus ventricosus</name>
    <name type="common">Orbweaver spider</name>
    <name type="synonym">Epeira ventricosa</name>
    <dbReference type="NCBI Taxonomy" id="182803"/>
    <lineage>
        <taxon>Eukaryota</taxon>
        <taxon>Metazoa</taxon>
        <taxon>Ecdysozoa</taxon>
        <taxon>Arthropoda</taxon>
        <taxon>Chelicerata</taxon>
        <taxon>Arachnida</taxon>
        <taxon>Araneae</taxon>
        <taxon>Araneomorphae</taxon>
        <taxon>Entelegynae</taxon>
        <taxon>Araneoidea</taxon>
        <taxon>Araneidae</taxon>
        <taxon>Araneus</taxon>
    </lineage>
</organism>
<reference evidence="9 10" key="1">
    <citation type="journal article" date="2019" name="Sci. Rep.">
        <title>Orb-weaving spider Araneus ventricosus genome elucidates the spidroin gene catalogue.</title>
        <authorList>
            <person name="Kono N."/>
            <person name="Nakamura H."/>
            <person name="Ohtoshi R."/>
            <person name="Moran D.A.P."/>
            <person name="Shinohara A."/>
            <person name="Yoshida Y."/>
            <person name="Fujiwara M."/>
            <person name="Mori M."/>
            <person name="Tomita M."/>
            <person name="Arakawa K."/>
        </authorList>
    </citation>
    <scope>NUCLEOTIDE SEQUENCE [LARGE SCALE GENOMIC DNA]</scope>
</reference>
<feature type="domain" description="C2H2-type" evidence="8">
    <location>
        <begin position="91"/>
        <end position="118"/>
    </location>
</feature>
<keyword evidence="10" id="KW-1185">Reference proteome</keyword>
<evidence type="ECO:0000313" key="10">
    <source>
        <dbReference type="Proteomes" id="UP000499080"/>
    </source>
</evidence>
<dbReference type="EMBL" id="BGPR01081642">
    <property type="protein sequence ID" value="GBL83814.1"/>
    <property type="molecule type" value="Genomic_DNA"/>
</dbReference>
<keyword evidence="6" id="KW-0539">Nucleus</keyword>
<dbReference type="GO" id="GO:0010468">
    <property type="term" value="P:regulation of gene expression"/>
    <property type="evidence" value="ECO:0007669"/>
    <property type="project" value="TreeGrafter"/>
</dbReference>
<keyword evidence="4 7" id="KW-0863">Zinc-finger</keyword>
<evidence type="ECO:0000313" key="9">
    <source>
        <dbReference type="EMBL" id="GBL83814.1"/>
    </source>
</evidence>
<dbReference type="GO" id="GO:0008270">
    <property type="term" value="F:zinc ion binding"/>
    <property type="evidence" value="ECO:0007669"/>
    <property type="project" value="UniProtKB-KW"/>
</dbReference>
<dbReference type="SUPFAM" id="SSF57667">
    <property type="entry name" value="beta-beta-alpha zinc fingers"/>
    <property type="match status" value="2"/>
</dbReference>
<sequence length="161" mass="18399">MEENITENKNATSKIPHSSRMKPLVLTEQFNTQLDEKHQDYETSAEASTNKSNLVKDTTEKTHICNVCGLVYYSEFSLLNHLLVHSNERNSVCKECGRIFKERRYLVRHLRVHKSEKLFNCDVCRKSFTDAASLKSHCQTIGTKNLMHVISAVKLSVGEAI</sequence>
<feature type="domain" description="C2H2-type" evidence="8">
    <location>
        <begin position="63"/>
        <end position="90"/>
    </location>
</feature>
<evidence type="ECO:0000256" key="6">
    <source>
        <dbReference type="ARBA" id="ARBA00023242"/>
    </source>
</evidence>
<dbReference type="FunFam" id="3.30.160.60:FF:000446">
    <property type="entry name" value="Zinc finger protein"/>
    <property type="match status" value="1"/>
</dbReference>
<protein>
    <recommendedName>
        <fullName evidence="8">C2H2-type domain-containing protein</fullName>
    </recommendedName>
</protein>
<dbReference type="Pfam" id="PF12874">
    <property type="entry name" value="zf-met"/>
    <property type="match status" value="1"/>
</dbReference>
<keyword evidence="2" id="KW-0479">Metal-binding</keyword>
<evidence type="ECO:0000256" key="2">
    <source>
        <dbReference type="ARBA" id="ARBA00022723"/>
    </source>
</evidence>
<dbReference type="InterPro" id="IPR050331">
    <property type="entry name" value="Zinc_finger"/>
</dbReference>
<dbReference type="PROSITE" id="PS50157">
    <property type="entry name" value="ZINC_FINGER_C2H2_2"/>
    <property type="match status" value="3"/>
</dbReference>
<evidence type="ECO:0000256" key="4">
    <source>
        <dbReference type="ARBA" id="ARBA00022771"/>
    </source>
</evidence>
<gene>
    <name evidence="9" type="ORF">AVEN_134106_1</name>
</gene>
<comment type="subcellular location">
    <subcellularLocation>
        <location evidence="1">Nucleus</location>
    </subcellularLocation>
</comment>
<comment type="caution">
    <text evidence="9">The sequence shown here is derived from an EMBL/GenBank/DDBJ whole genome shotgun (WGS) entry which is preliminary data.</text>
</comment>
<proteinExistence type="predicted"/>
<dbReference type="InterPro" id="IPR013087">
    <property type="entry name" value="Znf_C2H2_type"/>
</dbReference>
<dbReference type="PROSITE" id="PS00028">
    <property type="entry name" value="ZINC_FINGER_C2H2_1"/>
    <property type="match status" value="2"/>
</dbReference>
<dbReference type="SMART" id="SM00355">
    <property type="entry name" value="ZnF_C2H2"/>
    <property type="match status" value="3"/>
</dbReference>
<dbReference type="Pfam" id="PF00096">
    <property type="entry name" value="zf-C2H2"/>
    <property type="match status" value="2"/>
</dbReference>